<reference evidence="2 3" key="1">
    <citation type="submission" date="2021-06" db="EMBL/GenBank/DDBJ databases">
        <title>Caerostris darwini draft genome.</title>
        <authorList>
            <person name="Kono N."/>
            <person name="Arakawa K."/>
        </authorList>
    </citation>
    <scope>NUCLEOTIDE SEQUENCE [LARGE SCALE GENOMIC DNA]</scope>
</reference>
<dbReference type="AlphaFoldDB" id="A0AAV4VXZ6"/>
<protein>
    <submittedName>
        <fullName evidence="2">Uncharacterized protein</fullName>
    </submittedName>
</protein>
<keyword evidence="1" id="KW-0812">Transmembrane</keyword>
<sequence>MSHDISGCGRDHLFYWENVIIFPKKLNFIPSPEIGQSSPEEFLIACHGKSAFNAGILWMMHNNLEVICYLSWRWNKPIVICKIWRRFLVECVLTLIKEVFLATVWLMLSGLLIMVMHEHVARSLELIN</sequence>
<accession>A0AAV4VXZ6</accession>
<evidence type="ECO:0000313" key="3">
    <source>
        <dbReference type="Proteomes" id="UP001054837"/>
    </source>
</evidence>
<dbReference type="Proteomes" id="UP001054837">
    <property type="component" value="Unassembled WGS sequence"/>
</dbReference>
<name>A0AAV4VXZ6_9ARAC</name>
<gene>
    <name evidence="2" type="ORF">CDAR_382261</name>
</gene>
<organism evidence="2 3">
    <name type="scientific">Caerostris darwini</name>
    <dbReference type="NCBI Taxonomy" id="1538125"/>
    <lineage>
        <taxon>Eukaryota</taxon>
        <taxon>Metazoa</taxon>
        <taxon>Ecdysozoa</taxon>
        <taxon>Arthropoda</taxon>
        <taxon>Chelicerata</taxon>
        <taxon>Arachnida</taxon>
        <taxon>Araneae</taxon>
        <taxon>Araneomorphae</taxon>
        <taxon>Entelegynae</taxon>
        <taxon>Araneoidea</taxon>
        <taxon>Araneidae</taxon>
        <taxon>Caerostris</taxon>
    </lineage>
</organism>
<evidence type="ECO:0000313" key="2">
    <source>
        <dbReference type="EMBL" id="GIY75162.1"/>
    </source>
</evidence>
<comment type="caution">
    <text evidence="2">The sequence shown here is derived from an EMBL/GenBank/DDBJ whole genome shotgun (WGS) entry which is preliminary data.</text>
</comment>
<proteinExistence type="predicted"/>
<keyword evidence="3" id="KW-1185">Reference proteome</keyword>
<dbReference type="EMBL" id="BPLQ01013827">
    <property type="protein sequence ID" value="GIY75162.1"/>
    <property type="molecule type" value="Genomic_DNA"/>
</dbReference>
<keyword evidence="1" id="KW-1133">Transmembrane helix</keyword>
<evidence type="ECO:0000256" key="1">
    <source>
        <dbReference type="SAM" id="Phobius"/>
    </source>
</evidence>
<feature type="transmembrane region" description="Helical" evidence="1">
    <location>
        <begin position="92"/>
        <end position="116"/>
    </location>
</feature>
<keyword evidence="1" id="KW-0472">Membrane</keyword>